<evidence type="ECO:0000259" key="2">
    <source>
        <dbReference type="SMART" id="SM00635"/>
    </source>
</evidence>
<feature type="domain" description="BIG2" evidence="2">
    <location>
        <begin position="305"/>
        <end position="387"/>
    </location>
</feature>
<dbReference type="Proteomes" id="UP001589747">
    <property type="component" value="Unassembled WGS sequence"/>
</dbReference>
<protein>
    <submittedName>
        <fullName evidence="3">Ig domain-containing protein</fullName>
    </submittedName>
</protein>
<evidence type="ECO:0000313" key="4">
    <source>
        <dbReference type="Proteomes" id="UP001589747"/>
    </source>
</evidence>
<keyword evidence="1" id="KW-0732">Signal</keyword>
<feature type="domain" description="BIG2" evidence="2">
    <location>
        <begin position="41"/>
        <end position="123"/>
    </location>
</feature>
<dbReference type="InterPro" id="IPR003343">
    <property type="entry name" value="Big_2"/>
</dbReference>
<organism evidence="3 4">
    <name type="scientific">Paenibacillus aurantiacus</name>
    <dbReference type="NCBI Taxonomy" id="1936118"/>
    <lineage>
        <taxon>Bacteria</taxon>
        <taxon>Bacillati</taxon>
        <taxon>Bacillota</taxon>
        <taxon>Bacilli</taxon>
        <taxon>Bacillales</taxon>
        <taxon>Paenibacillaceae</taxon>
        <taxon>Paenibacillus</taxon>
    </lineage>
</organism>
<dbReference type="EMBL" id="JBHMDO010000022">
    <property type="protein sequence ID" value="MFB9327022.1"/>
    <property type="molecule type" value="Genomic_DNA"/>
</dbReference>
<feature type="domain" description="BIG2" evidence="2">
    <location>
        <begin position="560"/>
        <end position="640"/>
    </location>
</feature>
<feature type="domain" description="BIG2" evidence="2">
    <location>
        <begin position="219"/>
        <end position="301"/>
    </location>
</feature>
<dbReference type="SMART" id="SM00635">
    <property type="entry name" value="BID_2"/>
    <property type="match status" value="6"/>
</dbReference>
<evidence type="ECO:0000313" key="3">
    <source>
        <dbReference type="EMBL" id="MFB9327022.1"/>
    </source>
</evidence>
<sequence length="727" mass="76259">MRKPDKQSKAGFNSRSAVSALLAFVMMLTLMSGMAFAADETVTGLQFEDSYPTTMYVSNGTMAMNVLATVSSSTTTKKDVTSSATWTSSNPAVIKVTGGTLTALTTGTAKISAQYSGFKVSLDMTSEYMYDSVTIKQDGSAASDSLNLNIGDDLEFTLAATKGSTVTDDIADATWTSSDASVASVDGDGVVTLIAAGTTTITASYKGRKDTVKLTVASPYKELKIDGDSIREFKVGNAAIQLTATATKASGGTDEVEDEAAWTTSSAGVVTVEDGKITPVAPGKATITATYLGVTASVTVVVRPAFEAMRITPSDTQHILINGNGVQFKVSIPENNVWKEKTTEATWTSSDIYAATVDSSGKVTPKEIGSTTITATYKGLVKSVLVHVYPTINTMKASKETVDAFVDEAVTLPKITATSLADEEFVADDLVTWTTSDTTVVDLKDDAWIGKKVGEAKLTAAIGDKSVEVSVKVSEKPLALMSETTNLSLVIGKEADLPAIKVINESGSEEDVTSKVTWKASSANLLLKAPKMKGLVKSNVTLTATYLGKSITFKVTIEEELAKLFIDASNVTLTIGKTKAFKVTGVYKSGQSVTLSTKMNWSLNSETTATVNSNIVKGLAEGTVTLTGTYQSKTVTATIAVKPKLLKLIVSEKSFTMAPGSAKTFKVTAEYENGKSIDVTKAAVWTSSKAATAAVSDGTVIALAKGTATIKVAYEGKTATIRVTVKP</sequence>
<comment type="caution">
    <text evidence="3">The sequence shown here is derived from an EMBL/GenBank/DDBJ whole genome shotgun (WGS) entry which is preliminary data.</text>
</comment>
<gene>
    <name evidence="3" type="ORF">ACFFSY_13925</name>
</gene>
<feature type="domain" description="BIG2" evidence="2">
    <location>
        <begin position="129"/>
        <end position="215"/>
    </location>
</feature>
<feature type="signal peptide" evidence="1">
    <location>
        <begin position="1"/>
        <end position="37"/>
    </location>
</feature>
<feature type="domain" description="BIG2" evidence="2">
    <location>
        <begin position="644"/>
        <end position="724"/>
    </location>
</feature>
<keyword evidence="4" id="KW-1185">Reference proteome</keyword>
<dbReference type="RefSeq" id="WP_377494857.1">
    <property type="nucleotide sequence ID" value="NZ_JBHMDO010000022.1"/>
</dbReference>
<proteinExistence type="predicted"/>
<reference evidence="3 4" key="1">
    <citation type="submission" date="2024-09" db="EMBL/GenBank/DDBJ databases">
        <authorList>
            <person name="Sun Q."/>
            <person name="Mori K."/>
        </authorList>
    </citation>
    <scope>NUCLEOTIDE SEQUENCE [LARGE SCALE GENOMIC DNA]</scope>
    <source>
        <strain evidence="3 4">TISTR 2452</strain>
    </source>
</reference>
<accession>A0ABV5KSC9</accession>
<dbReference type="Gene3D" id="2.60.40.1080">
    <property type="match status" value="6"/>
</dbReference>
<evidence type="ECO:0000256" key="1">
    <source>
        <dbReference type="SAM" id="SignalP"/>
    </source>
</evidence>
<dbReference type="InterPro" id="IPR008964">
    <property type="entry name" value="Invasin/intimin_cell_adhesion"/>
</dbReference>
<dbReference type="Pfam" id="PF02368">
    <property type="entry name" value="Big_2"/>
    <property type="match status" value="2"/>
</dbReference>
<feature type="chain" id="PRO_5046358335" evidence="1">
    <location>
        <begin position="38"/>
        <end position="727"/>
    </location>
</feature>
<dbReference type="SUPFAM" id="SSF49373">
    <property type="entry name" value="Invasin/intimin cell-adhesion fragments"/>
    <property type="match status" value="5"/>
</dbReference>
<name>A0ABV5KSC9_9BACL</name>